<sequence length="97" mass="9933">MDVSDISSALIWLALGLSGPAFLTAFADQPRGWKSAAETTVGTSVFVAALGLCLSAGAFVATAVAAPAALAVATMFRRNCQRLPMLAVSILCLGIYL</sequence>
<reference evidence="3" key="3">
    <citation type="submission" date="2019-06" db="EMBL/GenBank/DDBJ databases">
        <authorList>
            <person name="Le Quere A."/>
            <person name="Colella S."/>
        </authorList>
    </citation>
    <scope>NUCLEOTIDE SEQUENCE</scope>
    <source>
        <strain evidence="3">EmedicaeMD41</strain>
    </source>
</reference>
<evidence type="ECO:0000313" key="2">
    <source>
        <dbReference type="EMBL" id="PLU07631.1"/>
    </source>
</evidence>
<dbReference type="EMBL" id="NBUC01000039">
    <property type="protein sequence ID" value="PLU07631.1"/>
    <property type="molecule type" value="Genomic_DNA"/>
</dbReference>
<keyword evidence="4" id="KW-1185">Reference proteome</keyword>
<dbReference type="Proteomes" id="UP001190825">
    <property type="component" value="Unassembled WGS sequence"/>
</dbReference>
<evidence type="ECO:0000256" key="1">
    <source>
        <dbReference type="SAM" id="Phobius"/>
    </source>
</evidence>
<name>A0A508XB52_9HYPH</name>
<accession>A0A508XB52</accession>
<evidence type="ECO:0008006" key="5">
    <source>
        <dbReference type="Google" id="ProtNLM"/>
    </source>
</evidence>
<keyword evidence="1" id="KW-1133">Transmembrane helix</keyword>
<gene>
    <name evidence="2" type="ORF">BMJ33_04295</name>
    <name evidence="3" type="ORF">EMEDMD4_790412</name>
</gene>
<evidence type="ECO:0000313" key="3">
    <source>
        <dbReference type="EMBL" id="VTZ65388.1"/>
    </source>
</evidence>
<keyword evidence="1" id="KW-0472">Membrane</keyword>
<feature type="transmembrane region" description="Helical" evidence="1">
    <location>
        <begin position="43"/>
        <end position="76"/>
    </location>
</feature>
<dbReference type="EMBL" id="CABFNB010000149">
    <property type="protein sequence ID" value="VTZ65388.1"/>
    <property type="molecule type" value="Genomic_DNA"/>
</dbReference>
<dbReference type="Proteomes" id="UP000507954">
    <property type="component" value="Unassembled WGS sequence"/>
</dbReference>
<dbReference type="RefSeq" id="WP_028055085.1">
    <property type="nucleotide sequence ID" value="NZ_CABFNB010000149.1"/>
</dbReference>
<evidence type="ECO:0000313" key="4">
    <source>
        <dbReference type="Proteomes" id="UP001190825"/>
    </source>
</evidence>
<reference evidence="2 4" key="2">
    <citation type="journal article" date="2018" name="FEMS Microbiol. Ecol.">
        <title>Co-invading symbiotic mutualists of Medicago polymorpha retain high ancestral diversity and contain diverse accessory genomes.</title>
        <authorList>
            <person name="Porter S.S."/>
            <person name="Faber-Hammond J.J."/>
            <person name="Friesen M.L."/>
        </authorList>
    </citation>
    <scope>NUCLEOTIDE SEQUENCE [LARGE SCALE GENOMIC DNA]</scope>
    <source>
        <strain evidence="2 4">Str16</strain>
    </source>
</reference>
<proteinExistence type="predicted"/>
<keyword evidence="1" id="KW-0812">Transmembrane</keyword>
<reference evidence="2" key="1">
    <citation type="submission" date="2017-04" db="EMBL/GenBank/DDBJ databases">
        <authorList>
            <person name="Porter S."/>
            <person name="Friesen M.L."/>
            <person name="Faber-Hammond J."/>
        </authorList>
    </citation>
    <scope>NUCLEOTIDE SEQUENCE</scope>
    <source>
        <strain evidence="2">Str16</strain>
    </source>
</reference>
<organism evidence="3">
    <name type="scientific">Sinorhizobium medicae</name>
    <dbReference type="NCBI Taxonomy" id="110321"/>
    <lineage>
        <taxon>Bacteria</taxon>
        <taxon>Pseudomonadati</taxon>
        <taxon>Pseudomonadota</taxon>
        <taxon>Alphaproteobacteria</taxon>
        <taxon>Hyphomicrobiales</taxon>
        <taxon>Rhizobiaceae</taxon>
        <taxon>Sinorhizobium/Ensifer group</taxon>
        <taxon>Sinorhizobium</taxon>
    </lineage>
</organism>
<protein>
    <recommendedName>
        <fullName evidence="5">Transmembrane protein</fullName>
    </recommendedName>
</protein>
<dbReference type="AlphaFoldDB" id="A0A508XB52"/>